<keyword evidence="2" id="KW-1185">Reference proteome</keyword>
<organism evidence="1 2">
    <name type="scientific">Streptomyces triticiradicis</name>
    <dbReference type="NCBI Taxonomy" id="2651189"/>
    <lineage>
        <taxon>Bacteria</taxon>
        <taxon>Bacillati</taxon>
        <taxon>Actinomycetota</taxon>
        <taxon>Actinomycetes</taxon>
        <taxon>Kitasatosporales</taxon>
        <taxon>Streptomycetaceae</taxon>
        <taxon>Streptomyces</taxon>
    </lineage>
</organism>
<evidence type="ECO:0000313" key="2">
    <source>
        <dbReference type="Proteomes" id="UP000442990"/>
    </source>
</evidence>
<gene>
    <name evidence="1" type="ORF">F8144_36410</name>
</gene>
<protein>
    <submittedName>
        <fullName evidence="1">Uncharacterized protein</fullName>
    </submittedName>
</protein>
<accession>A0A7J5D506</accession>
<sequence>MTDTNPPDYDGCRRACRLAAAHTLVSGECEHAPAPEPTVSLSRVYTDVDGLQSIGFDSYTVPELARLIEPALGDPLKAAAAARAIVHRNDAEQPAVSVPAPAPTDETALRDRIAETLWPLTDWDGDRCNAEAAADAVLAVLPANQTTDRAAILHEAAAALGRMDYDTDSHDYGYDTYRDAWNGGVMDAATELRRLADEAQAAAEYSRALATPPSAEALAYLRERLAGRVAGETQQPATSPAETAARIATDLRDGGRHERALGAEDVAAVLRASERLTQTESPVPAAFAPGMPCEHGCRAAADELSRETQADAQSEVRCSAALLLGHLHLPHEWQPQPGMDLVHCPGGQTDGEA</sequence>
<comment type="caution">
    <text evidence="1">The sequence shown here is derived from an EMBL/GenBank/DDBJ whole genome shotgun (WGS) entry which is preliminary data.</text>
</comment>
<dbReference type="RefSeq" id="WP_151473700.1">
    <property type="nucleotide sequence ID" value="NZ_WBKG01000043.1"/>
</dbReference>
<reference evidence="1 2" key="1">
    <citation type="submission" date="2019-09" db="EMBL/GenBank/DDBJ databases">
        <title>Isolation and identification of active actinomycetes.</title>
        <authorList>
            <person name="Yu Z."/>
            <person name="Han C."/>
            <person name="Yu B."/>
        </authorList>
    </citation>
    <scope>NUCLEOTIDE SEQUENCE [LARGE SCALE GENOMIC DNA]</scope>
    <source>
        <strain evidence="1 2">NEAU-H2</strain>
    </source>
</reference>
<dbReference type="EMBL" id="WBKG01000043">
    <property type="protein sequence ID" value="KAB1979250.1"/>
    <property type="molecule type" value="Genomic_DNA"/>
</dbReference>
<proteinExistence type="predicted"/>
<name>A0A7J5D506_9ACTN</name>
<evidence type="ECO:0000313" key="1">
    <source>
        <dbReference type="EMBL" id="KAB1979250.1"/>
    </source>
</evidence>
<dbReference type="AlphaFoldDB" id="A0A7J5D506"/>
<dbReference type="Proteomes" id="UP000442990">
    <property type="component" value="Unassembled WGS sequence"/>
</dbReference>